<sequence length="94" mass="11112">MATLYAWGKHLKEVLDFPFETEVFEYQEKGGPLKQGDRLNVKKIKMVDDLYGIIIEGREGREIYHFPLCNLEAIDKESSNYKYLDDYAVWFANR</sequence>
<reference evidence="2" key="1">
    <citation type="submission" date="2016-07" db="EMBL/GenBank/DDBJ databases">
        <authorList>
            <person name="Florea S."/>
            <person name="Webb J.S."/>
            <person name="Jaromczyk J."/>
            <person name="Schardl C.L."/>
        </authorList>
    </citation>
    <scope>NUCLEOTIDE SEQUENCE [LARGE SCALE GENOMIC DNA]</scope>
    <source>
        <strain evidence="2">Z6</strain>
    </source>
</reference>
<dbReference type="Pfam" id="PF11535">
    <property type="entry name" value="Calci_bind_CcbP"/>
    <property type="match status" value="1"/>
</dbReference>
<evidence type="ECO:0000313" key="1">
    <source>
        <dbReference type="EMBL" id="OCL25453.1"/>
    </source>
</evidence>
<gene>
    <name evidence="1" type="ORF">U472_13980</name>
</gene>
<dbReference type="InterPro" id="IPR020994">
    <property type="entry name" value="Uncharacterised_Ca-bd_CcbP"/>
</dbReference>
<dbReference type="Proteomes" id="UP000093514">
    <property type="component" value="Unassembled WGS sequence"/>
</dbReference>
<comment type="caution">
    <text evidence="1">The sequence shown here is derived from an EMBL/GenBank/DDBJ whole genome shotgun (WGS) entry which is preliminary data.</text>
</comment>
<evidence type="ECO:0000313" key="2">
    <source>
        <dbReference type="Proteomes" id="UP000093514"/>
    </source>
</evidence>
<reference evidence="1 2" key="2">
    <citation type="submission" date="2016-08" db="EMBL/GenBank/DDBJ databases">
        <title>Orenia metallireducens sp. nov. strain Z6, a Novel Metal-reducing Firmicute from the Deep Subsurface.</title>
        <authorList>
            <person name="Maxim B.I."/>
            <person name="Kenneth K."/>
            <person name="Flynn T.M."/>
            <person name="Oloughlin E.J."/>
            <person name="Locke R.A."/>
            <person name="Weber J.R."/>
            <person name="Egan S.M."/>
            <person name="Mackie R.I."/>
            <person name="Cann I.K."/>
        </authorList>
    </citation>
    <scope>NUCLEOTIDE SEQUENCE [LARGE SCALE GENOMIC DNA]</scope>
    <source>
        <strain evidence="1 2">Z6</strain>
    </source>
</reference>
<dbReference type="EMBL" id="LWDV01000010">
    <property type="protein sequence ID" value="OCL25453.1"/>
    <property type="molecule type" value="Genomic_DNA"/>
</dbReference>
<organism evidence="1 2">
    <name type="scientific">Orenia metallireducens</name>
    <dbReference type="NCBI Taxonomy" id="1413210"/>
    <lineage>
        <taxon>Bacteria</taxon>
        <taxon>Bacillati</taxon>
        <taxon>Bacillota</taxon>
        <taxon>Clostridia</taxon>
        <taxon>Halanaerobiales</taxon>
        <taxon>Halobacteroidaceae</taxon>
        <taxon>Orenia</taxon>
    </lineage>
</organism>
<dbReference type="RefSeq" id="WP_068719365.1">
    <property type="nucleotide sequence ID" value="NZ_LWDV01000010.1"/>
</dbReference>
<accession>A0A1C0A5Q8</accession>
<keyword evidence="2" id="KW-1185">Reference proteome</keyword>
<dbReference type="AlphaFoldDB" id="A0A1C0A5Q8"/>
<proteinExistence type="predicted"/>
<name>A0A1C0A5Q8_9FIRM</name>
<protein>
    <submittedName>
        <fullName evidence="1">Uncharacterized protein</fullName>
    </submittedName>
</protein>
<dbReference type="OrthoDB" id="1551495at2"/>